<dbReference type="SUPFAM" id="SSF101898">
    <property type="entry name" value="NHL repeat"/>
    <property type="match status" value="1"/>
</dbReference>
<dbReference type="OrthoDB" id="6134966at2759"/>
<dbReference type="Gene3D" id="3.30.160.60">
    <property type="entry name" value="Classic Zinc Finger"/>
    <property type="match status" value="1"/>
</dbReference>
<dbReference type="InterPro" id="IPR000315">
    <property type="entry name" value="Znf_B-box"/>
</dbReference>
<proteinExistence type="predicted"/>
<dbReference type="InterPro" id="IPR011042">
    <property type="entry name" value="6-blade_b-propeller_TolB-like"/>
</dbReference>
<feature type="domain" description="B box-type" evidence="2">
    <location>
        <begin position="62"/>
        <end position="103"/>
    </location>
</feature>
<dbReference type="PANTHER" id="PTHR25462:SF296">
    <property type="entry name" value="MEIOTIC P26, ISOFORM F"/>
    <property type="match status" value="1"/>
</dbReference>
<reference evidence="3" key="1">
    <citation type="submission" date="2021-03" db="EMBL/GenBank/DDBJ databases">
        <authorList>
            <person name="Bekaert M."/>
        </authorList>
    </citation>
    <scope>NUCLEOTIDE SEQUENCE</scope>
</reference>
<feature type="domain" description="B box-type" evidence="2">
    <location>
        <begin position="7"/>
        <end position="55"/>
    </location>
</feature>
<evidence type="ECO:0000256" key="1">
    <source>
        <dbReference type="PROSITE-ProRule" id="PRU00024"/>
    </source>
</evidence>
<evidence type="ECO:0000313" key="3">
    <source>
        <dbReference type="EMBL" id="CAG2254387.1"/>
    </source>
</evidence>
<dbReference type="CDD" id="cd19757">
    <property type="entry name" value="Bbox1"/>
    <property type="match status" value="1"/>
</dbReference>
<keyword evidence="1" id="KW-0862">Zinc</keyword>
<evidence type="ECO:0000313" key="4">
    <source>
        <dbReference type="Proteomes" id="UP000683360"/>
    </source>
</evidence>
<name>A0A8S3VCC0_MYTED</name>
<keyword evidence="4" id="KW-1185">Reference proteome</keyword>
<dbReference type="AlphaFoldDB" id="A0A8S3VCC0"/>
<dbReference type="Pfam" id="PF00643">
    <property type="entry name" value="zf-B_box"/>
    <property type="match status" value="2"/>
</dbReference>
<dbReference type="PANTHER" id="PTHR25462">
    <property type="entry name" value="BONUS, ISOFORM C-RELATED"/>
    <property type="match status" value="1"/>
</dbReference>
<dbReference type="GO" id="GO:0008270">
    <property type="term" value="F:zinc ion binding"/>
    <property type="evidence" value="ECO:0007669"/>
    <property type="project" value="UniProtKB-KW"/>
</dbReference>
<comment type="caution">
    <text evidence="3">The sequence shown here is derived from an EMBL/GenBank/DDBJ whole genome shotgun (WGS) entry which is preliminary data.</text>
</comment>
<dbReference type="SUPFAM" id="SSF57845">
    <property type="entry name" value="B-box zinc-binding domain"/>
    <property type="match status" value="1"/>
</dbReference>
<dbReference type="InterPro" id="IPR047153">
    <property type="entry name" value="TRIM45/56/19-like"/>
</dbReference>
<evidence type="ECO:0000259" key="2">
    <source>
        <dbReference type="PROSITE" id="PS50119"/>
    </source>
</evidence>
<dbReference type="CDD" id="cd19756">
    <property type="entry name" value="Bbox2"/>
    <property type="match status" value="1"/>
</dbReference>
<sequence length="563" mass="65477">MTDRAVKNIKKCEVCEKSSLLKWKCTDCQLSMCQLCTENIHTKFKLAETHKIVSLTDTSERLNPNHCHIHRNQLYCIFCQSCDQLICPTCLSENHLQHSLTDFEDIVIKSTSRIKLLAEQIQNNVKPLCKETLRKISQLQSEQHYRFQNIISSIKRQEEILSVQIMLHKEFLLTKVQQEETKTKDTLLQKKKTFTNKIDKMRQIQMFFNNALQEPDDVDIDYLQMETGEVMKWLSAEKLSRPSMQTNMPTLPIFESMNMNKKIVSKAFGFQNSSPDSLLSFDKSYILDLPSVTRMKISKDTETIYLWTGCNSAKKIKRYCILPDFRLEQEIVEKQIYDMTMTSSGDLLFTCSYDTCLYRASNDGTRKLKSFAPLFPTAVHVNLEGEIYISLYEYVMNKRHSKIIILDSRDGKEIKHYENGHNKEWFVCVTRITDDSDSIYLVDVLFENLEGRIVAISKKDGLLKWTFDGQVEKRYPFTPSDFVKTKVDSLVVADVRNNFIYIIGKKGTLFQMIDTTKIGLTLPCCIDIDENDLLWVAFTPTCKIAKTTNVHVFRWDLIMSHDH</sequence>
<organism evidence="3 4">
    <name type="scientific">Mytilus edulis</name>
    <name type="common">Blue mussel</name>
    <dbReference type="NCBI Taxonomy" id="6550"/>
    <lineage>
        <taxon>Eukaryota</taxon>
        <taxon>Metazoa</taxon>
        <taxon>Spiralia</taxon>
        <taxon>Lophotrochozoa</taxon>
        <taxon>Mollusca</taxon>
        <taxon>Bivalvia</taxon>
        <taxon>Autobranchia</taxon>
        <taxon>Pteriomorphia</taxon>
        <taxon>Mytilida</taxon>
        <taxon>Mytiloidea</taxon>
        <taxon>Mytilidae</taxon>
        <taxon>Mytilinae</taxon>
        <taxon>Mytilus</taxon>
    </lineage>
</organism>
<dbReference type="Proteomes" id="UP000683360">
    <property type="component" value="Unassembled WGS sequence"/>
</dbReference>
<keyword evidence="1" id="KW-0863">Zinc-finger</keyword>
<dbReference type="PROSITE" id="PS50119">
    <property type="entry name" value="ZF_BBOX"/>
    <property type="match status" value="2"/>
</dbReference>
<dbReference type="SMART" id="SM00336">
    <property type="entry name" value="BBOX"/>
    <property type="match status" value="2"/>
</dbReference>
<dbReference type="GO" id="GO:0061630">
    <property type="term" value="F:ubiquitin protein ligase activity"/>
    <property type="evidence" value="ECO:0007669"/>
    <property type="project" value="TreeGrafter"/>
</dbReference>
<dbReference type="EMBL" id="CAJPWZ010003244">
    <property type="protein sequence ID" value="CAG2254387.1"/>
    <property type="molecule type" value="Genomic_DNA"/>
</dbReference>
<keyword evidence="1" id="KW-0479">Metal-binding</keyword>
<dbReference type="Gene3D" id="2.120.10.30">
    <property type="entry name" value="TolB, C-terminal domain"/>
    <property type="match status" value="1"/>
</dbReference>
<protein>
    <recommendedName>
        <fullName evidence="2">B box-type domain-containing protein</fullName>
    </recommendedName>
</protein>
<gene>
    <name evidence="3" type="ORF">MEDL_65905</name>
</gene>
<accession>A0A8S3VCC0</accession>